<protein>
    <submittedName>
        <fullName evidence="2">2-polyprenyl-6-methoxyphenol hydroxylase-like oxidoreductase</fullName>
    </submittedName>
</protein>
<dbReference type="PATRIC" id="fig|1502723.3.peg.4525"/>
<evidence type="ECO:0000256" key="1">
    <source>
        <dbReference type="SAM" id="MobiDB-lite"/>
    </source>
</evidence>
<reference evidence="3" key="1">
    <citation type="submission" date="2015-02" db="EMBL/GenBank/DDBJ databases">
        <title>Draft Genome of Frankia sp. CpI1-S.</title>
        <authorList>
            <person name="Oshone R.T."/>
            <person name="Ngom M."/>
            <person name="Ghodhbane-Gtari F."/>
            <person name="Gtari M."/>
            <person name="Morris K."/>
            <person name="Thomas K."/>
            <person name="Sen A."/>
            <person name="Tisa L.S."/>
        </authorList>
    </citation>
    <scope>NUCLEOTIDE SEQUENCE [LARGE SCALE GENOMIC DNA]</scope>
    <source>
        <strain evidence="3">CpI1-S</strain>
    </source>
</reference>
<evidence type="ECO:0000313" key="2">
    <source>
        <dbReference type="EMBL" id="KJE21074.1"/>
    </source>
</evidence>
<dbReference type="Pfam" id="PF13450">
    <property type="entry name" value="NAD_binding_8"/>
    <property type="match status" value="1"/>
</dbReference>
<dbReference type="Gene3D" id="3.50.50.60">
    <property type="entry name" value="FAD/NAD(P)-binding domain"/>
    <property type="match status" value="3"/>
</dbReference>
<dbReference type="OrthoDB" id="9790035at2"/>
<keyword evidence="3" id="KW-1185">Reference proteome</keyword>
<organism evidence="2 3">
    <name type="scientific">Frankia torreyi</name>
    <dbReference type="NCBI Taxonomy" id="1856"/>
    <lineage>
        <taxon>Bacteria</taxon>
        <taxon>Bacillati</taxon>
        <taxon>Actinomycetota</taxon>
        <taxon>Actinomycetes</taxon>
        <taxon>Frankiales</taxon>
        <taxon>Frankiaceae</taxon>
        <taxon>Frankia</taxon>
    </lineage>
</organism>
<accession>A0A0D8BAT7</accession>
<evidence type="ECO:0000313" key="3">
    <source>
        <dbReference type="Proteomes" id="UP000032545"/>
    </source>
</evidence>
<name>A0A0D8BAT7_9ACTN</name>
<dbReference type="AlphaFoldDB" id="A0A0D8BAT7"/>
<sequence>MSAAVIVGASVAGLATALALAQHGRRVLILERASPPPLGPVAEAAGRWRRGAVPQADHSHILTSRGVGTLRDRAPDLLGMLDSAGGRLLDLTTALPPTAAGPRREPPDAELVALACRRSLLELVLYRYVTGLAGVRVEHGVTVTGVERGVGGRLTGVTTASGRFGAQIVVDASGRAGAARGWITTAGLPVPPDQVRPAGLRTFSRFYQRGDGQLGPLNRGNAAGLVSGHYAGVLHPADGNIFSIALGSLPEDRALRALHDPPSFTAVARSTPWVRDWLADGSVTPLTPIRAATGPDNVLRGVAVASQSPLAGLFPVGDAACTTNPLYGRGMSLALAHAFALADVLAGAPGADLRGAGAAGLADALYRPWFEQSAIDDAERVAGWRAAAGLPATPAAPTVPARPAGRPALAEIGAAAASDAAVWRGFTRVMMGLRSPTDVFDDPDFRRRVRDAQPAPAARPPGPRRGDLLAALAQAAA</sequence>
<dbReference type="EMBL" id="JYFN01000044">
    <property type="protein sequence ID" value="KJE21074.1"/>
    <property type="molecule type" value="Genomic_DNA"/>
</dbReference>
<gene>
    <name evidence="2" type="ORF">FF36_04579</name>
</gene>
<comment type="caution">
    <text evidence="2">The sequence shown here is derived from an EMBL/GenBank/DDBJ whole genome shotgun (WGS) entry which is preliminary data.</text>
</comment>
<feature type="region of interest" description="Disordered" evidence="1">
    <location>
        <begin position="441"/>
        <end position="465"/>
    </location>
</feature>
<dbReference type="Proteomes" id="UP000032545">
    <property type="component" value="Unassembled WGS sequence"/>
</dbReference>
<dbReference type="PRINTS" id="PR00420">
    <property type="entry name" value="RNGMNOXGNASE"/>
</dbReference>
<proteinExistence type="predicted"/>
<reference evidence="2 3" key="2">
    <citation type="journal article" date="2016" name="Genome Announc.">
        <title>Permanent Draft Genome Sequences for Two Variants of Frankia sp. Strain CpI1, the First Frankia Strain Isolated from Root Nodules of Comptonia peregrina.</title>
        <authorList>
            <person name="Oshone R."/>
            <person name="Hurst S.G.IV."/>
            <person name="Abebe-Akele F."/>
            <person name="Simpson S."/>
            <person name="Morris K."/>
            <person name="Thomas W.K."/>
            <person name="Tisa L.S."/>
        </authorList>
    </citation>
    <scope>NUCLEOTIDE SEQUENCE [LARGE SCALE GENOMIC DNA]</scope>
    <source>
        <strain evidence="3">CpI1-S</strain>
    </source>
</reference>
<dbReference type="InterPro" id="IPR036188">
    <property type="entry name" value="FAD/NAD-bd_sf"/>
</dbReference>
<dbReference type="SUPFAM" id="SSF51905">
    <property type="entry name" value="FAD/NAD(P)-binding domain"/>
    <property type="match status" value="1"/>
</dbReference>